<protein>
    <submittedName>
        <fullName evidence="2">FkbM family methyltransferase</fullName>
    </submittedName>
</protein>
<keyword evidence="2" id="KW-0489">Methyltransferase</keyword>
<sequence length="268" mass="30110">MQGFLKRRIVENRRSAIVRYVAGLSRRFLNAYHYTGEYAFATNGEKFALSRFAQAHGSKAIIWDVGAHLGEYALEAHDVMPEARIVSFEIIPEIAAQLKTRITEDWFELHEIGLSNAMGNIEVSWNRKQDTTNAVVPFAYEHLDLSDVQRRQCPITTIDRLIAEGHPPPDVLKIDVEGHEAAVLNGAGKLLASDNAPTMIQFEYGGTWIPSSATLYAAQACLEGFGYAVGRLYPDHVAFKRYSWQDEHFRMGNMIAARGARLRKLLSN</sequence>
<dbReference type="AlphaFoldDB" id="A0A841L293"/>
<dbReference type="Gene3D" id="3.40.50.150">
    <property type="entry name" value="Vaccinia Virus protein VP39"/>
    <property type="match status" value="1"/>
</dbReference>
<dbReference type="GO" id="GO:0008168">
    <property type="term" value="F:methyltransferase activity"/>
    <property type="evidence" value="ECO:0007669"/>
    <property type="project" value="UniProtKB-KW"/>
</dbReference>
<evidence type="ECO:0000259" key="1">
    <source>
        <dbReference type="Pfam" id="PF05050"/>
    </source>
</evidence>
<keyword evidence="2" id="KW-0808">Transferase</keyword>
<accession>A0A841L293</accession>
<dbReference type="InterPro" id="IPR052514">
    <property type="entry name" value="SAM-dependent_MTase"/>
</dbReference>
<dbReference type="Proteomes" id="UP000538147">
    <property type="component" value="Unassembled WGS sequence"/>
</dbReference>
<feature type="domain" description="Methyltransferase FkbM" evidence="1">
    <location>
        <begin position="64"/>
        <end position="208"/>
    </location>
</feature>
<dbReference type="InterPro" id="IPR006342">
    <property type="entry name" value="FkbM_mtfrase"/>
</dbReference>
<dbReference type="PANTHER" id="PTHR34203:SF15">
    <property type="entry name" value="SLL1173 PROTEIN"/>
    <property type="match status" value="1"/>
</dbReference>
<evidence type="ECO:0000313" key="3">
    <source>
        <dbReference type="Proteomes" id="UP000538147"/>
    </source>
</evidence>
<dbReference type="InterPro" id="IPR029063">
    <property type="entry name" value="SAM-dependent_MTases_sf"/>
</dbReference>
<gene>
    <name evidence="2" type="ORF">FHS79_000590</name>
</gene>
<dbReference type="GO" id="GO:0032259">
    <property type="term" value="P:methylation"/>
    <property type="evidence" value="ECO:0007669"/>
    <property type="project" value="UniProtKB-KW"/>
</dbReference>
<reference evidence="2 3" key="1">
    <citation type="submission" date="2020-08" db="EMBL/GenBank/DDBJ databases">
        <title>Genomic Encyclopedia of Type Strains, Phase IV (KMG-IV): sequencing the most valuable type-strain genomes for metagenomic binning, comparative biology and taxonomic classification.</title>
        <authorList>
            <person name="Goeker M."/>
        </authorList>
    </citation>
    <scope>NUCLEOTIDE SEQUENCE [LARGE SCALE GENOMIC DNA]</scope>
    <source>
        <strain evidence="2 3">DSM 102189</strain>
    </source>
</reference>
<dbReference type="Pfam" id="PF05050">
    <property type="entry name" value="Methyltransf_21"/>
    <property type="match status" value="1"/>
</dbReference>
<keyword evidence="3" id="KW-1185">Reference proteome</keyword>
<comment type="caution">
    <text evidence="2">The sequence shown here is derived from an EMBL/GenBank/DDBJ whole genome shotgun (WGS) entry which is preliminary data.</text>
</comment>
<organism evidence="2 3">
    <name type="scientific">Polymorphobacter multimanifer</name>
    <dbReference type="NCBI Taxonomy" id="1070431"/>
    <lineage>
        <taxon>Bacteria</taxon>
        <taxon>Pseudomonadati</taxon>
        <taxon>Pseudomonadota</taxon>
        <taxon>Alphaproteobacteria</taxon>
        <taxon>Sphingomonadales</taxon>
        <taxon>Sphingosinicellaceae</taxon>
        <taxon>Polymorphobacter</taxon>
    </lineage>
</organism>
<dbReference type="RefSeq" id="WP_184195108.1">
    <property type="nucleotide sequence ID" value="NZ_BMOX01000002.1"/>
</dbReference>
<dbReference type="PANTHER" id="PTHR34203">
    <property type="entry name" value="METHYLTRANSFERASE, FKBM FAMILY PROTEIN"/>
    <property type="match status" value="1"/>
</dbReference>
<dbReference type="EMBL" id="JACIIV010000003">
    <property type="protein sequence ID" value="MBB6226436.1"/>
    <property type="molecule type" value="Genomic_DNA"/>
</dbReference>
<dbReference type="NCBIfam" id="TIGR01444">
    <property type="entry name" value="fkbM_fam"/>
    <property type="match status" value="1"/>
</dbReference>
<name>A0A841L293_9SPHN</name>
<evidence type="ECO:0000313" key="2">
    <source>
        <dbReference type="EMBL" id="MBB6226436.1"/>
    </source>
</evidence>
<dbReference type="SUPFAM" id="SSF53335">
    <property type="entry name" value="S-adenosyl-L-methionine-dependent methyltransferases"/>
    <property type="match status" value="1"/>
</dbReference>
<proteinExistence type="predicted"/>